<dbReference type="Gene3D" id="1.25.40.20">
    <property type="entry name" value="Ankyrin repeat-containing domain"/>
    <property type="match status" value="2"/>
</dbReference>
<sequence length="491" mass="56351">MSKYGCLRPAGMSDDDDDDDDDYFFEDVKKRNYPSRKDSRKDTRKTENDFDDVFVDEEHDHENYMMNACTRGDLKALQDHLRNVVYDVNKSLHTGWTLLLYAASSVQPEIIEYLLTLDADPNKNKEGFTPLMALCNSTKETTEKSLKCLIFLIRANADANLTNKRRETALMYACMSQNAEFVAELIKHVNDINVCDSDGKTALSYATGANKPDIVRILLEHNADTSLQDKDLLSAKDIADRKGFAEISALLAKDEEEKPITCEVFDRVTWKDLFPDLYPRKKEVLDNYVLSMMSGMGLESYKILFQGINLKTFLQLTEDEVRHLGIDITIYREQFLEGLEKFHLKKWNVGILGNTKNQNNINSCSIYDNIISLANAKERIAVISASFQYIKNNLMKAASENIYLSPSETLQYEKELRETQKNLKNLKNEIINIKKLAQKIDKEDDFGVPAIYISPKENKSNWIISLSVTLIVGLYLCKTTYIQRLWNIYNT</sequence>
<dbReference type="InterPro" id="IPR036770">
    <property type="entry name" value="Ankyrin_rpt-contain_sf"/>
</dbReference>
<dbReference type="PROSITE" id="PS50088">
    <property type="entry name" value="ANK_REPEAT"/>
    <property type="match status" value="1"/>
</dbReference>
<keyword evidence="1" id="KW-0040">ANK repeat</keyword>
<evidence type="ECO:0000313" key="4">
    <source>
        <dbReference type="EMBL" id="CAL1679123.1"/>
    </source>
</evidence>
<evidence type="ECO:0000256" key="3">
    <source>
        <dbReference type="SAM" id="MobiDB-lite"/>
    </source>
</evidence>
<dbReference type="Pfam" id="PF12796">
    <property type="entry name" value="Ank_2"/>
    <property type="match status" value="2"/>
</dbReference>
<accession>A0AAV2NG50</accession>
<dbReference type="PROSITE" id="PS50297">
    <property type="entry name" value="ANK_REP_REGION"/>
    <property type="match status" value="1"/>
</dbReference>
<evidence type="ECO:0000256" key="2">
    <source>
        <dbReference type="SAM" id="Coils"/>
    </source>
</evidence>
<dbReference type="CDD" id="cd09487">
    <property type="entry name" value="SAM_superfamily"/>
    <property type="match status" value="1"/>
</dbReference>
<proteinExistence type="predicted"/>
<feature type="region of interest" description="Disordered" evidence="3">
    <location>
        <begin position="1"/>
        <end position="20"/>
    </location>
</feature>
<feature type="coiled-coil region" evidence="2">
    <location>
        <begin position="409"/>
        <end position="443"/>
    </location>
</feature>
<evidence type="ECO:0000256" key="1">
    <source>
        <dbReference type="PROSITE-ProRule" id="PRU00023"/>
    </source>
</evidence>
<evidence type="ECO:0008006" key="6">
    <source>
        <dbReference type="Google" id="ProtNLM"/>
    </source>
</evidence>
<keyword evidence="2" id="KW-0175">Coiled coil</keyword>
<dbReference type="Gene3D" id="1.10.150.50">
    <property type="entry name" value="Transcription Factor, Ets-1"/>
    <property type="match status" value="1"/>
</dbReference>
<dbReference type="SUPFAM" id="SSF48403">
    <property type="entry name" value="Ankyrin repeat"/>
    <property type="match status" value="1"/>
</dbReference>
<gene>
    <name evidence="4" type="ORF">LPLAT_LOCUS4859</name>
</gene>
<dbReference type="Proteomes" id="UP001497644">
    <property type="component" value="Chromosome 15"/>
</dbReference>
<organism evidence="4 5">
    <name type="scientific">Lasius platythorax</name>
    <dbReference type="NCBI Taxonomy" id="488582"/>
    <lineage>
        <taxon>Eukaryota</taxon>
        <taxon>Metazoa</taxon>
        <taxon>Ecdysozoa</taxon>
        <taxon>Arthropoda</taxon>
        <taxon>Hexapoda</taxon>
        <taxon>Insecta</taxon>
        <taxon>Pterygota</taxon>
        <taxon>Neoptera</taxon>
        <taxon>Endopterygota</taxon>
        <taxon>Hymenoptera</taxon>
        <taxon>Apocrita</taxon>
        <taxon>Aculeata</taxon>
        <taxon>Formicoidea</taxon>
        <taxon>Formicidae</taxon>
        <taxon>Formicinae</taxon>
        <taxon>Lasius</taxon>
        <taxon>Lasius</taxon>
    </lineage>
</organism>
<keyword evidence="5" id="KW-1185">Reference proteome</keyword>
<dbReference type="GO" id="GO:0071546">
    <property type="term" value="C:pi-body"/>
    <property type="evidence" value="ECO:0007669"/>
    <property type="project" value="TreeGrafter"/>
</dbReference>
<dbReference type="InterPro" id="IPR002110">
    <property type="entry name" value="Ankyrin_rpt"/>
</dbReference>
<dbReference type="InterPro" id="IPR013761">
    <property type="entry name" value="SAM/pointed_sf"/>
</dbReference>
<feature type="repeat" description="ANK" evidence="1">
    <location>
        <begin position="198"/>
        <end position="230"/>
    </location>
</feature>
<dbReference type="PANTHER" id="PTHR24157">
    <property type="entry name" value="ANKYRIN REPEAT, SAM AND BASIC LEUCINE ZIPPER DOMAIN-CONTAINING PROTEIN 1"/>
    <property type="match status" value="1"/>
</dbReference>
<name>A0AAV2NG50_9HYME</name>
<dbReference type="PANTHER" id="PTHR24157:SF3">
    <property type="entry name" value="ANKYRIN REPEAT, SAM AND BASIC LEUCINE ZIPPER DOMAIN-CONTAINING PROTEIN 1"/>
    <property type="match status" value="1"/>
</dbReference>
<protein>
    <recommendedName>
        <fullName evidence="6">Ankyrin repeat, SAM and basic leucine zipper domain-containing protein 1</fullName>
    </recommendedName>
</protein>
<dbReference type="AlphaFoldDB" id="A0AAV2NG50"/>
<reference evidence="4" key="1">
    <citation type="submission" date="2024-04" db="EMBL/GenBank/DDBJ databases">
        <authorList>
            <consortium name="Molecular Ecology Group"/>
        </authorList>
    </citation>
    <scope>NUCLEOTIDE SEQUENCE</scope>
</reference>
<dbReference type="SMART" id="SM00248">
    <property type="entry name" value="ANK"/>
    <property type="match status" value="4"/>
</dbReference>
<dbReference type="SUPFAM" id="SSF47769">
    <property type="entry name" value="SAM/Pointed domain"/>
    <property type="match status" value="1"/>
</dbReference>
<evidence type="ECO:0000313" key="5">
    <source>
        <dbReference type="Proteomes" id="UP001497644"/>
    </source>
</evidence>
<dbReference type="EMBL" id="OZ034838">
    <property type="protein sequence ID" value="CAL1679123.1"/>
    <property type="molecule type" value="Genomic_DNA"/>
</dbReference>